<dbReference type="GO" id="GO:0005829">
    <property type="term" value="C:cytosol"/>
    <property type="evidence" value="ECO:0007669"/>
    <property type="project" value="TreeGrafter"/>
</dbReference>
<dbReference type="InterPro" id="IPR019775">
    <property type="entry name" value="WD40_repeat_CS"/>
</dbReference>
<evidence type="ECO:0000256" key="7">
    <source>
        <dbReference type="SAM" id="MobiDB-lite"/>
    </source>
</evidence>
<dbReference type="GO" id="GO:0061700">
    <property type="term" value="C:GATOR2 complex"/>
    <property type="evidence" value="ECO:0007669"/>
    <property type="project" value="TreeGrafter"/>
</dbReference>
<feature type="compositionally biased region" description="Pro residues" evidence="7">
    <location>
        <begin position="14"/>
        <end position="36"/>
    </location>
</feature>
<gene>
    <name evidence="8" type="ORF">T310_7849</name>
</gene>
<feature type="region of interest" description="Disordered" evidence="7">
    <location>
        <begin position="652"/>
        <end position="759"/>
    </location>
</feature>
<dbReference type="OrthoDB" id="60955at2759"/>
<dbReference type="GO" id="GO:0008270">
    <property type="term" value="F:zinc ion binding"/>
    <property type="evidence" value="ECO:0007669"/>
    <property type="project" value="UniProtKB-KW"/>
</dbReference>
<feature type="region of interest" description="Disordered" evidence="7">
    <location>
        <begin position="1283"/>
        <end position="1348"/>
    </location>
</feature>
<evidence type="ECO:0000256" key="1">
    <source>
        <dbReference type="ARBA" id="ARBA00022574"/>
    </source>
</evidence>
<sequence length="1348" mass="148446">GRHGRSPSEIAPPETLPRPPPAPPPPPPPPPPPAPAPSHRYYSNRATSALARLAQPFFSGSRPPSPPDGGASGGGGGGGGGSADADRRQDAVSGRTRLSRSRSLPGAPQTITHRTGLPIASLDISPQKTHAVIAGREIFKTIRVSADACSEEFNIRNAIINYSATHHVPGGLPAKHKDQLAIKDVKWSHGEFDTIIATAAANGRIIIYDLHRAGLELARFNGHSRQVHRLAFNPHRPAWLLSGSQDGTIRMWDLRMASGERGVVNCSSTNRYSGNSDAIRDIRWSPSDGVMFATATDSGAIQCWDYRNAKAPQLRIAAHEKPCYAVDWHPDGKHLVSGGTDKQVKVWDFSSSAERRQKPTFQFRAPQAVVHVRWRPPCWVSDSQGPEDWQSTQLVTSYDKEDPRIHLWDLRRPHIPFREFDRYDTPPADLLWRSKDLLWTVGEAGAFTQTDIRYAPQVINQRPMCAVAWSPTGDVLAITQKRPRQRVLGISSTSFFQTHGDGERSTEKAVSQSLTDDDDSAPLTSLHQKQQKVRASKSLGNTPPGTEENPVIVPLEKALSANKGVGPRQLGAIGRIPGVSLNPDVFRYLARQYAPLMEDPGLKQHRKDRVRALLDDLDHNAERAEEVSLFKLAQTWRIVKYSVVQELELRAQEDRRRRKERNGNARKGISPEREQAERSRAVEDTKPEKMRSHLFKGVMETEGTRRVVPETESTSSMTTPLAQPLPDSPPRSRRSSIAPSLTEDMVDLQPLPPSVISSSHYGTMNSNDLAGDNLAASDLGARSMARLQREESQSSENTQILSGSLVSDQNRDEEPYGDQRSAPRAITGRALWRRHASQDFGKGGSEEDYDQKVEDKRAAIRDYKLIPKRLLSYDPLGDANRPGRSGHYLRHDSAESFPMFSASTDSSHRAKSMGTSFSPHTNAPISLRRDSTGWEMDEEAVQEDAIAEEESTSFALEPDHGDPLRQMSFDESLSDTNDVHLDRPSNPLPLLVESSPVKDVKQESPSAGSDGATLAAIEGWEGVTIPLTPELTASKPWSAQMILREAVRHYHSNAPVDIQSAAHLLHKIHALFYACEKILPYEECAAIFKAYNEQLLRHSMFVEAAELRNLCVPRYPTVYEYAQVDTFINVYCYTCKRPYENPVRDNRRCHRCQTPQKPCPICLNLEPPAEWIRPPSAAAFSASTDDASFASKTSLSSDATEPIPASEMRRGCPTPGCMHDCGPGPRREQNRASYLDESHQRRDAASGRKINQSFVKRDTWATGESKAVEKVRGMLGVAAGGGAGATGNNNNNNNANNAAIGTTLSSGGTMSPKKVRLVAPGEQGKRSTTTTTTSSRERESTSDPFPGG</sequence>
<feature type="compositionally biased region" description="Polar residues" evidence="7">
    <location>
        <begin position="794"/>
        <end position="808"/>
    </location>
</feature>
<feature type="compositionally biased region" description="Low complexity" evidence="7">
    <location>
        <begin position="1286"/>
        <end position="1303"/>
    </location>
</feature>
<evidence type="ECO:0000256" key="2">
    <source>
        <dbReference type="ARBA" id="ARBA00022723"/>
    </source>
</evidence>
<dbReference type="InterPro" id="IPR015943">
    <property type="entry name" value="WD40/YVTN_repeat-like_dom_sf"/>
</dbReference>
<dbReference type="PANTHER" id="PTHR46200">
    <property type="entry name" value="GATOR COMPLEX PROTEIN WDR24"/>
    <property type="match status" value="1"/>
</dbReference>
<comment type="caution">
    <text evidence="8">The sequence shown here is derived from an EMBL/GenBank/DDBJ whole genome shotgun (WGS) entry which is preliminary data.</text>
</comment>
<feature type="non-terminal residue" evidence="8">
    <location>
        <position position="1"/>
    </location>
</feature>
<organism evidence="8 9">
    <name type="scientific">Rasamsonia emersonii (strain ATCC 16479 / CBS 393.64 / IMI 116815)</name>
    <dbReference type="NCBI Taxonomy" id="1408163"/>
    <lineage>
        <taxon>Eukaryota</taxon>
        <taxon>Fungi</taxon>
        <taxon>Dikarya</taxon>
        <taxon>Ascomycota</taxon>
        <taxon>Pezizomycotina</taxon>
        <taxon>Eurotiomycetes</taxon>
        <taxon>Eurotiomycetidae</taxon>
        <taxon>Eurotiales</taxon>
        <taxon>Trichocomaceae</taxon>
        <taxon>Rasamsonia</taxon>
    </lineage>
</organism>
<dbReference type="RefSeq" id="XP_013324822.1">
    <property type="nucleotide sequence ID" value="XM_013469368.1"/>
</dbReference>
<feature type="compositionally biased region" description="Basic and acidic residues" evidence="7">
    <location>
        <begin position="1225"/>
        <end position="1246"/>
    </location>
</feature>
<feature type="region of interest" description="Disordered" evidence="7">
    <location>
        <begin position="901"/>
        <end position="927"/>
    </location>
</feature>
<reference evidence="8 9" key="1">
    <citation type="submission" date="2015-04" db="EMBL/GenBank/DDBJ databases">
        <authorList>
            <person name="Heijne W.H."/>
            <person name="Fedorova N.D."/>
            <person name="Nierman W.C."/>
            <person name="Vollebregt A.W."/>
            <person name="Zhao Z."/>
            <person name="Wu L."/>
            <person name="Kumar M."/>
            <person name="Stam H."/>
            <person name="van den Berg M.A."/>
            <person name="Pel H.J."/>
        </authorList>
    </citation>
    <scope>NUCLEOTIDE SEQUENCE [LARGE SCALE GENOMIC DNA]</scope>
    <source>
        <strain evidence="8 9">CBS 393.64</strain>
    </source>
</reference>
<keyword evidence="9" id="KW-1185">Reference proteome</keyword>
<dbReference type="GO" id="GO:1904263">
    <property type="term" value="P:positive regulation of TORC1 signaling"/>
    <property type="evidence" value="ECO:0007669"/>
    <property type="project" value="TreeGrafter"/>
</dbReference>
<feature type="compositionally biased region" description="Low complexity" evidence="7">
    <location>
        <begin position="710"/>
        <end position="719"/>
    </location>
</feature>
<evidence type="ECO:0000256" key="4">
    <source>
        <dbReference type="ARBA" id="ARBA00022771"/>
    </source>
</evidence>
<feature type="compositionally biased region" description="Acidic residues" evidence="7">
    <location>
        <begin position="942"/>
        <end position="951"/>
    </location>
</feature>
<dbReference type="PROSITE" id="PS50082">
    <property type="entry name" value="WD_REPEATS_2"/>
    <property type="match status" value="3"/>
</dbReference>
<proteinExistence type="predicted"/>
<feature type="region of interest" description="Disordered" evidence="7">
    <location>
        <begin position="785"/>
        <end position="829"/>
    </location>
</feature>
<feature type="compositionally biased region" description="Gly residues" evidence="7">
    <location>
        <begin position="70"/>
        <end position="82"/>
    </location>
</feature>
<keyword evidence="5" id="KW-0862">Zinc</keyword>
<dbReference type="PROSITE" id="PS00678">
    <property type="entry name" value="WD_REPEATS_1"/>
    <property type="match status" value="2"/>
</dbReference>
<dbReference type="SMART" id="SM00320">
    <property type="entry name" value="WD40"/>
    <property type="match status" value="4"/>
</dbReference>
<evidence type="ECO:0000256" key="6">
    <source>
        <dbReference type="PROSITE-ProRule" id="PRU00221"/>
    </source>
</evidence>
<keyword evidence="1 6" id="KW-0853">WD repeat</keyword>
<feature type="repeat" description="WD" evidence="6">
    <location>
        <begin position="220"/>
        <end position="255"/>
    </location>
</feature>
<keyword evidence="2" id="KW-0479">Metal-binding</keyword>
<feature type="region of interest" description="Disordered" evidence="7">
    <location>
        <begin position="1"/>
        <end position="112"/>
    </location>
</feature>
<dbReference type="EMBL" id="LASV01000483">
    <property type="protein sequence ID" value="KKA18210.1"/>
    <property type="molecule type" value="Genomic_DNA"/>
</dbReference>
<feature type="repeat" description="WD" evidence="6">
    <location>
        <begin position="272"/>
        <end position="314"/>
    </location>
</feature>
<feature type="region of interest" description="Disordered" evidence="7">
    <location>
        <begin position="495"/>
        <end position="551"/>
    </location>
</feature>
<dbReference type="STRING" id="1408163.A0A0F4YJD0"/>
<accession>A0A0F4YJD0</accession>
<evidence type="ECO:0000313" key="8">
    <source>
        <dbReference type="EMBL" id="KKA18210.1"/>
    </source>
</evidence>
<feature type="compositionally biased region" description="Low complexity" evidence="7">
    <location>
        <begin position="93"/>
        <end position="104"/>
    </location>
</feature>
<dbReference type="InterPro" id="IPR037590">
    <property type="entry name" value="WDR24"/>
</dbReference>
<dbReference type="Pfam" id="PF00400">
    <property type="entry name" value="WD40"/>
    <property type="match status" value="3"/>
</dbReference>
<dbReference type="PROSITE" id="PS50294">
    <property type="entry name" value="WD_REPEATS_REGION"/>
    <property type="match status" value="2"/>
</dbReference>
<dbReference type="InterPro" id="IPR001680">
    <property type="entry name" value="WD40_rpt"/>
</dbReference>
<dbReference type="GeneID" id="25320114"/>
<keyword evidence="3" id="KW-0677">Repeat</keyword>
<dbReference type="Gene3D" id="2.130.10.10">
    <property type="entry name" value="YVTN repeat-like/Quinoprotein amine dehydrogenase"/>
    <property type="match status" value="2"/>
</dbReference>
<feature type="repeat" description="WD" evidence="6">
    <location>
        <begin position="316"/>
        <end position="357"/>
    </location>
</feature>
<protein>
    <submittedName>
        <fullName evidence="8">WD repeat protein</fullName>
    </submittedName>
</protein>
<feature type="compositionally biased region" description="Basic and acidic residues" evidence="7">
    <location>
        <begin position="669"/>
        <end position="691"/>
    </location>
</feature>
<evidence type="ECO:0000256" key="3">
    <source>
        <dbReference type="ARBA" id="ARBA00022737"/>
    </source>
</evidence>
<feature type="compositionally biased region" description="Polar residues" evidence="7">
    <location>
        <begin position="913"/>
        <end position="924"/>
    </location>
</feature>
<evidence type="ECO:0000313" key="9">
    <source>
        <dbReference type="Proteomes" id="UP000053958"/>
    </source>
</evidence>
<feature type="region of interest" description="Disordered" evidence="7">
    <location>
        <begin position="942"/>
        <end position="1011"/>
    </location>
</feature>
<dbReference type="Proteomes" id="UP000053958">
    <property type="component" value="Unassembled WGS sequence"/>
</dbReference>
<dbReference type="PANTHER" id="PTHR46200:SF1">
    <property type="entry name" value="GATOR COMPLEX PROTEIN WDR24"/>
    <property type="match status" value="1"/>
</dbReference>
<dbReference type="GO" id="GO:0016239">
    <property type="term" value="P:positive regulation of macroautophagy"/>
    <property type="evidence" value="ECO:0007669"/>
    <property type="project" value="TreeGrafter"/>
</dbReference>
<name>A0A0F4YJD0_RASE3</name>
<feature type="region of interest" description="Disordered" evidence="7">
    <location>
        <begin position="1190"/>
        <end position="1250"/>
    </location>
</feature>
<dbReference type="SUPFAM" id="SSF50978">
    <property type="entry name" value="WD40 repeat-like"/>
    <property type="match status" value="1"/>
</dbReference>
<dbReference type="InterPro" id="IPR036322">
    <property type="entry name" value="WD40_repeat_dom_sf"/>
</dbReference>
<dbReference type="GO" id="GO:0005774">
    <property type="term" value="C:vacuolar membrane"/>
    <property type="evidence" value="ECO:0007669"/>
    <property type="project" value="TreeGrafter"/>
</dbReference>
<keyword evidence="4" id="KW-0863">Zinc-finger</keyword>
<evidence type="ECO:0000256" key="5">
    <source>
        <dbReference type="ARBA" id="ARBA00022833"/>
    </source>
</evidence>